<dbReference type="OrthoDB" id="312181at2759"/>
<reference evidence="2" key="1">
    <citation type="submission" date="2021-01" db="EMBL/GenBank/DDBJ databases">
        <authorList>
            <consortium name="Genoscope - CEA"/>
            <person name="William W."/>
        </authorList>
    </citation>
    <scope>NUCLEOTIDE SEQUENCE</scope>
</reference>
<keyword evidence="3" id="KW-1185">Reference proteome</keyword>
<dbReference type="EMBL" id="CAJJDN010000085">
    <property type="protein sequence ID" value="CAD8105676.1"/>
    <property type="molecule type" value="Genomic_DNA"/>
</dbReference>
<evidence type="ECO:0000313" key="3">
    <source>
        <dbReference type="Proteomes" id="UP000692954"/>
    </source>
</evidence>
<dbReference type="Proteomes" id="UP000692954">
    <property type="component" value="Unassembled WGS sequence"/>
</dbReference>
<keyword evidence="1" id="KW-0175">Coiled coil</keyword>
<evidence type="ECO:0000313" key="2">
    <source>
        <dbReference type="EMBL" id="CAD8105676.1"/>
    </source>
</evidence>
<name>A0A8S1PRE4_9CILI</name>
<proteinExistence type="predicted"/>
<feature type="coiled-coil region" evidence="1">
    <location>
        <begin position="190"/>
        <end position="261"/>
    </location>
</feature>
<evidence type="ECO:0000256" key="1">
    <source>
        <dbReference type="SAM" id="Coils"/>
    </source>
</evidence>
<protein>
    <submittedName>
        <fullName evidence="2">Uncharacterized protein</fullName>
    </submittedName>
</protein>
<accession>A0A8S1PRE4</accession>
<sequence>MFVQSSISQGEIINEKSDIIRLKIQNEIEEASNFYQITKVESNFGNTFKQQEYLCRLCDNIELQILFNYDYPRSTPKYFVQQKFKKNPLIDEQTWQIQIIHENSLLNTLNEIFSQFQKYPPQPDEWIQQQVQDTHQDFPDQLIILNEQEMNILKRIPNAQQDENSLLDLILSIQKFQDLYQLITIRATNNQIIHEKVKENQNDIRKLKNDLQNIYNQFQQTQLDVQILISQCNNIQNKFSNQELLRLLQSKKEKLEQIGQQFYSKPQSANFEDQELLYKQFLNNRTEYHRYESIEIVLTQDINQQKSQII</sequence>
<gene>
    <name evidence="2" type="ORF">PSON_ATCC_30995.1.T0850045</name>
</gene>
<dbReference type="AlphaFoldDB" id="A0A8S1PRE4"/>
<organism evidence="2 3">
    <name type="scientific">Paramecium sonneborni</name>
    <dbReference type="NCBI Taxonomy" id="65129"/>
    <lineage>
        <taxon>Eukaryota</taxon>
        <taxon>Sar</taxon>
        <taxon>Alveolata</taxon>
        <taxon>Ciliophora</taxon>
        <taxon>Intramacronucleata</taxon>
        <taxon>Oligohymenophorea</taxon>
        <taxon>Peniculida</taxon>
        <taxon>Parameciidae</taxon>
        <taxon>Paramecium</taxon>
    </lineage>
</organism>
<comment type="caution">
    <text evidence="2">The sequence shown here is derived from an EMBL/GenBank/DDBJ whole genome shotgun (WGS) entry which is preliminary data.</text>
</comment>